<dbReference type="PANTHER" id="PTHR24567:SF74">
    <property type="entry name" value="HTH-TYPE TRANSCRIPTIONAL REGULATOR ARCR"/>
    <property type="match status" value="1"/>
</dbReference>
<evidence type="ECO:0000259" key="2">
    <source>
        <dbReference type="PROSITE" id="PS50042"/>
    </source>
</evidence>
<dbReference type="AlphaFoldDB" id="A0A2G6KJY4"/>
<dbReference type="PROSITE" id="PS00889">
    <property type="entry name" value="CNMP_BINDING_2"/>
    <property type="match status" value="1"/>
</dbReference>
<dbReference type="PROSITE" id="PS50042">
    <property type="entry name" value="CNMP_BINDING_3"/>
    <property type="match status" value="2"/>
</dbReference>
<evidence type="ECO:0000313" key="3">
    <source>
        <dbReference type="EMBL" id="PIE35352.1"/>
    </source>
</evidence>
<dbReference type="InterPro" id="IPR050397">
    <property type="entry name" value="Env_Response_Regulators"/>
</dbReference>
<feature type="domain" description="Cyclic nucleotide-binding" evidence="2">
    <location>
        <begin position="298"/>
        <end position="411"/>
    </location>
</feature>
<feature type="region of interest" description="Disordered" evidence="1">
    <location>
        <begin position="115"/>
        <end position="147"/>
    </location>
</feature>
<dbReference type="PANTHER" id="PTHR24567">
    <property type="entry name" value="CRP FAMILY TRANSCRIPTIONAL REGULATORY PROTEIN"/>
    <property type="match status" value="1"/>
</dbReference>
<dbReference type="CDD" id="cd00038">
    <property type="entry name" value="CAP_ED"/>
    <property type="match status" value="2"/>
</dbReference>
<accession>A0A2G6KJY4</accession>
<dbReference type="Proteomes" id="UP000230821">
    <property type="component" value="Unassembled WGS sequence"/>
</dbReference>
<dbReference type="EMBL" id="PDSK01000046">
    <property type="protein sequence ID" value="PIE35352.1"/>
    <property type="molecule type" value="Genomic_DNA"/>
</dbReference>
<dbReference type="InterPro" id="IPR000595">
    <property type="entry name" value="cNMP-bd_dom"/>
</dbReference>
<sequence>MLGSFKHRAGKKGKDEAQIAQYKTLLEQDPDNLNARLKLGDLYAKLYDTTSAIQEYTTAAIRYAEDGYIVKAIAVNKIIVRLDPSRKEALDRLSDLYFQRGVVADPLVQSYRKEMQQHEPEEEPEAPAAAFDRGKEIDSTGDESDTLSEFDDCWSQIPLLATLSPENQQWLHKHALVRTFEAETPITHQDDEFDSLIVLLVGKIKLFTKDKEGQDTLLDSLEPGEFFGGTSLFAPLRQNQVSEDDSFMALSDGGSTILEIPKSILAALVKRESAFSDALLEEYYKRKTSGVVLARVPLFSYLDPNERRKIVEHLIPTNVRKGATIIREGEMGDAMYVIKAGQVGVYTTLMEDDEVRVIKTDQERLHLATLQDGDFFGEQALITHEPRSATIIALSDVQLLKFTQPDLAVVVKQYPHIGKLLKKYHQQRISDTLESLKSIW</sequence>
<feature type="domain" description="Cyclic nucleotide-binding" evidence="2">
    <location>
        <begin position="159"/>
        <end position="286"/>
    </location>
</feature>
<evidence type="ECO:0000256" key="1">
    <source>
        <dbReference type="SAM" id="MobiDB-lite"/>
    </source>
</evidence>
<dbReference type="InterPro" id="IPR018490">
    <property type="entry name" value="cNMP-bd_dom_sf"/>
</dbReference>
<name>A0A2G6KJY4_9BACT</name>
<dbReference type="InterPro" id="IPR018488">
    <property type="entry name" value="cNMP-bd_CS"/>
</dbReference>
<gene>
    <name evidence="3" type="ORF">CSA56_04565</name>
</gene>
<proteinExistence type="predicted"/>
<evidence type="ECO:0000313" key="4">
    <source>
        <dbReference type="Proteomes" id="UP000230821"/>
    </source>
</evidence>
<protein>
    <recommendedName>
        <fullName evidence="2">Cyclic nucleotide-binding domain-containing protein</fullName>
    </recommendedName>
</protein>
<dbReference type="PRINTS" id="PR00103">
    <property type="entry name" value="CAMPKINASE"/>
</dbReference>
<dbReference type="PROSITE" id="PS00888">
    <property type="entry name" value="CNMP_BINDING_1"/>
    <property type="match status" value="1"/>
</dbReference>
<organism evidence="3 4">
    <name type="scientific">candidate division KSB3 bacterium</name>
    <dbReference type="NCBI Taxonomy" id="2044937"/>
    <lineage>
        <taxon>Bacteria</taxon>
        <taxon>candidate division KSB3</taxon>
    </lineage>
</organism>
<reference evidence="3 4" key="1">
    <citation type="submission" date="2017-10" db="EMBL/GenBank/DDBJ databases">
        <title>Novel microbial diversity and functional potential in the marine mammal oral microbiome.</title>
        <authorList>
            <person name="Dudek N.K."/>
            <person name="Sun C.L."/>
            <person name="Burstein D."/>
            <person name="Kantor R.S."/>
            <person name="Aliaga Goltsman D.S."/>
            <person name="Bik E.M."/>
            <person name="Thomas B.C."/>
            <person name="Banfield J.F."/>
            <person name="Relman D.A."/>
        </authorList>
    </citation>
    <scope>NUCLEOTIDE SEQUENCE [LARGE SCALE GENOMIC DNA]</scope>
    <source>
        <strain evidence="3">DOLJORAL78_47_16</strain>
    </source>
</reference>
<comment type="caution">
    <text evidence="3">The sequence shown here is derived from an EMBL/GenBank/DDBJ whole genome shotgun (WGS) entry which is preliminary data.</text>
</comment>
<dbReference type="SUPFAM" id="SSF48452">
    <property type="entry name" value="TPR-like"/>
    <property type="match status" value="1"/>
</dbReference>
<dbReference type="InterPro" id="IPR014710">
    <property type="entry name" value="RmlC-like_jellyroll"/>
</dbReference>
<dbReference type="Gene3D" id="2.60.120.10">
    <property type="entry name" value="Jelly Rolls"/>
    <property type="match status" value="2"/>
</dbReference>
<dbReference type="GO" id="GO:0005829">
    <property type="term" value="C:cytosol"/>
    <property type="evidence" value="ECO:0007669"/>
    <property type="project" value="TreeGrafter"/>
</dbReference>
<dbReference type="SMART" id="SM00100">
    <property type="entry name" value="cNMP"/>
    <property type="match status" value="2"/>
</dbReference>
<dbReference type="GO" id="GO:0003700">
    <property type="term" value="F:DNA-binding transcription factor activity"/>
    <property type="evidence" value="ECO:0007669"/>
    <property type="project" value="TreeGrafter"/>
</dbReference>
<dbReference type="Gene3D" id="1.25.40.10">
    <property type="entry name" value="Tetratricopeptide repeat domain"/>
    <property type="match status" value="1"/>
</dbReference>
<dbReference type="Pfam" id="PF00027">
    <property type="entry name" value="cNMP_binding"/>
    <property type="match status" value="2"/>
</dbReference>
<dbReference type="SUPFAM" id="SSF51206">
    <property type="entry name" value="cAMP-binding domain-like"/>
    <property type="match status" value="2"/>
</dbReference>
<dbReference type="InterPro" id="IPR011990">
    <property type="entry name" value="TPR-like_helical_dom_sf"/>
</dbReference>